<dbReference type="SUPFAM" id="SSF51604">
    <property type="entry name" value="Enolase C-terminal domain-like"/>
    <property type="match status" value="1"/>
</dbReference>
<gene>
    <name evidence="3" type="ORF">G9Q97_04710</name>
</gene>
<accession>A0ABX0H3R2</accession>
<comment type="caution">
    <text evidence="3">The sequence shown here is derived from an EMBL/GenBank/DDBJ whole genome shotgun (WGS) entry which is preliminary data.</text>
</comment>
<evidence type="ECO:0000313" key="4">
    <source>
        <dbReference type="Proteomes" id="UP000649799"/>
    </source>
</evidence>
<dbReference type="InterPro" id="IPR018110">
    <property type="entry name" value="Mandel_Rmase/mucon_lact_enz_CS"/>
</dbReference>
<dbReference type="SFLD" id="SFLDS00001">
    <property type="entry name" value="Enolase"/>
    <property type="match status" value="1"/>
</dbReference>
<evidence type="ECO:0000313" key="3">
    <source>
        <dbReference type="EMBL" id="NHE56112.1"/>
    </source>
</evidence>
<dbReference type="PANTHER" id="PTHR48073:SF2">
    <property type="entry name" value="O-SUCCINYLBENZOATE SYNTHASE"/>
    <property type="match status" value="1"/>
</dbReference>
<dbReference type="EMBL" id="JAANYN010000002">
    <property type="protein sequence ID" value="NHE56112.1"/>
    <property type="molecule type" value="Genomic_DNA"/>
</dbReference>
<dbReference type="Gene3D" id="3.20.20.120">
    <property type="entry name" value="Enolase-like C-terminal domain"/>
    <property type="match status" value="1"/>
</dbReference>
<keyword evidence="4" id="KW-1185">Reference proteome</keyword>
<proteinExistence type="predicted"/>
<dbReference type="PANTHER" id="PTHR48073">
    <property type="entry name" value="O-SUCCINYLBENZOATE SYNTHASE-RELATED"/>
    <property type="match status" value="1"/>
</dbReference>
<dbReference type="InterPro" id="IPR013342">
    <property type="entry name" value="Mandelate_racemase_C"/>
</dbReference>
<feature type="domain" description="Mandelate racemase/muconate lactonizing enzyme C-terminal" evidence="2">
    <location>
        <begin position="148"/>
        <end position="246"/>
    </location>
</feature>
<dbReference type="InterPro" id="IPR029017">
    <property type="entry name" value="Enolase-like_N"/>
</dbReference>
<organism evidence="3 4">
    <name type="scientific">Cyclobacterium plantarum</name>
    <dbReference type="NCBI Taxonomy" id="2716263"/>
    <lineage>
        <taxon>Bacteria</taxon>
        <taxon>Pseudomonadati</taxon>
        <taxon>Bacteroidota</taxon>
        <taxon>Cytophagia</taxon>
        <taxon>Cytophagales</taxon>
        <taxon>Cyclobacteriaceae</taxon>
        <taxon>Cyclobacterium</taxon>
    </lineage>
</organism>
<dbReference type="PROSITE" id="PS00909">
    <property type="entry name" value="MR_MLE_2"/>
    <property type="match status" value="1"/>
</dbReference>
<dbReference type="SFLD" id="SFLDG00180">
    <property type="entry name" value="muconate_cycloisomerase"/>
    <property type="match status" value="1"/>
</dbReference>
<protein>
    <submittedName>
        <fullName evidence="3">O-succinylbenzoate synthase</fullName>
    </submittedName>
</protein>
<evidence type="ECO:0000259" key="2">
    <source>
        <dbReference type="SMART" id="SM00922"/>
    </source>
</evidence>
<dbReference type="SMART" id="SM00922">
    <property type="entry name" value="MR_MLE"/>
    <property type="match status" value="1"/>
</dbReference>
<dbReference type="Pfam" id="PF13378">
    <property type="entry name" value="MR_MLE_C"/>
    <property type="match status" value="1"/>
</dbReference>
<dbReference type="RefSeq" id="WP_166143673.1">
    <property type="nucleotide sequence ID" value="NZ_JAANYN010000002.1"/>
</dbReference>
<dbReference type="InterPro" id="IPR029065">
    <property type="entry name" value="Enolase_C-like"/>
</dbReference>
<reference evidence="3 4" key="1">
    <citation type="submission" date="2020-03" db="EMBL/GenBank/DDBJ databases">
        <title>Cyclobacterium plantarum sp. nov., a marine bacterium isolated from a coastal-marine wetland.</title>
        <authorList>
            <person name="Sanchez-Porro C."/>
            <person name="Ventosa A."/>
            <person name="Amoozegar M."/>
        </authorList>
    </citation>
    <scope>NUCLEOTIDE SEQUENCE [LARGE SCALE GENOMIC DNA]</scope>
    <source>
        <strain evidence="3 4">GBPx2</strain>
    </source>
</reference>
<evidence type="ECO:0000256" key="1">
    <source>
        <dbReference type="ARBA" id="ARBA00022723"/>
    </source>
</evidence>
<dbReference type="SFLD" id="SFLDF00009">
    <property type="entry name" value="o-succinylbenzoate_synthase"/>
    <property type="match status" value="1"/>
</dbReference>
<dbReference type="Gene3D" id="3.30.390.10">
    <property type="entry name" value="Enolase-like, N-terminal domain"/>
    <property type="match status" value="1"/>
</dbReference>
<dbReference type="InterPro" id="IPR036849">
    <property type="entry name" value="Enolase-like_C_sf"/>
</dbReference>
<keyword evidence="1" id="KW-0479">Metal-binding</keyword>
<dbReference type="SUPFAM" id="SSF54826">
    <property type="entry name" value="Enolase N-terminal domain-like"/>
    <property type="match status" value="1"/>
</dbReference>
<dbReference type="CDD" id="cd03320">
    <property type="entry name" value="OSBS"/>
    <property type="match status" value="1"/>
</dbReference>
<name>A0ABX0H3R2_9BACT</name>
<sequence length="371" mass="41442">MKDNFKVKVQIKPYTLDFKFEAGTSRGVLKEKETFIIHVFADAFPGISGFGEAGPLRGLSLDDLTDFIPKTKPIIQKVENLSFSLDRQKILQAIRELPQIDRFPSLRFGLETALLDLIHGGRKKIFSCDFYDHQKPVPINGLIWMGDKDFMKRQIDQKLREGFNCIKMKIGAMDFDLECNLLEMVRNRYSEHDVSLRVDANGAFGLDEAMEKLNQLSQFGVHSIEQPIKPGNTAEMAYLCKHSPVPIALDEELIAVSNVKDKEALIEQVKPSYLILKPSLLGGIMATEEWISIAGNSGTGWWMTSALESNIGLNAIAQFASSLQTDLPQGLGTGQLYHNNFPSPLGITNGHLSYNPQKPWSIPKLFGLDAD</sequence>
<dbReference type="Proteomes" id="UP000649799">
    <property type="component" value="Unassembled WGS sequence"/>
</dbReference>